<evidence type="ECO:0000256" key="1">
    <source>
        <dbReference type="SAM" id="MobiDB-lite"/>
    </source>
</evidence>
<name>A0AAD1SZH2_PELCU</name>
<reference evidence="2" key="1">
    <citation type="submission" date="2022-03" db="EMBL/GenBank/DDBJ databases">
        <authorList>
            <person name="Alioto T."/>
            <person name="Alioto T."/>
            <person name="Gomez Garrido J."/>
        </authorList>
    </citation>
    <scope>NUCLEOTIDE SEQUENCE</scope>
</reference>
<organism evidence="2 3">
    <name type="scientific">Pelobates cultripes</name>
    <name type="common">Western spadefoot toad</name>
    <dbReference type="NCBI Taxonomy" id="61616"/>
    <lineage>
        <taxon>Eukaryota</taxon>
        <taxon>Metazoa</taxon>
        <taxon>Chordata</taxon>
        <taxon>Craniata</taxon>
        <taxon>Vertebrata</taxon>
        <taxon>Euteleostomi</taxon>
        <taxon>Amphibia</taxon>
        <taxon>Batrachia</taxon>
        <taxon>Anura</taxon>
        <taxon>Pelobatoidea</taxon>
        <taxon>Pelobatidae</taxon>
        <taxon>Pelobates</taxon>
    </lineage>
</organism>
<protein>
    <submittedName>
        <fullName evidence="2">Uncharacterized protein</fullName>
    </submittedName>
</protein>
<dbReference type="EMBL" id="OW240919">
    <property type="protein sequence ID" value="CAH2311890.1"/>
    <property type="molecule type" value="Genomic_DNA"/>
</dbReference>
<dbReference type="AlphaFoldDB" id="A0AAD1SZH2"/>
<sequence>TATLGLPPDPRHPVNLPVLGTPTSLGLLSGSQHPFCSCLQPVLVISWRPASYFQHGHPLPGFARRLADDVISGAPAVRERRCDVTSGHAGREGGGLLDLPAVPPSWKWLPDAAAALTWDRTARGDDTRLGPTSPATPYRRRLLPSRPPLTGLGDSCDGGLERLARQPSSTGLASSPGTPSMPANTAANEPAPCAAR</sequence>
<evidence type="ECO:0000313" key="3">
    <source>
        <dbReference type="Proteomes" id="UP001295444"/>
    </source>
</evidence>
<feature type="region of interest" description="Disordered" evidence="1">
    <location>
        <begin position="123"/>
        <end position="196"/>
    </location>
</feature>
<feature type="compositionally biased region" description="Polar residues" evidence="1">
    <location>
        <begin position="166"/>
        <end position="187"/>
    </location>
</feature>
<gene>
    <name evidence="2" type="ORF">PECUL_23A045236</name>
</gene>
<dbReference type="Proteomes" id="UP001295444">
    <property type="component" value="Chromosome 08"/>
</dbReference>
<feature type="non-terminal residue" evidence="2">
    <location>
        <position position="196"/>
    </location>
</feature>
<accession>A0AAD1SZH2</accession>
<proteinExistence type="predicted"/>
<keyword evidence="3" id="KW-1185">Reference proteome</keyword>
<evidence type="ECO:0000313" key="2">
    <source>
        <dbReference type="EMBL" id="CAH2311890.1"/>
    </source>
</evidence>
<feature type="non-terminal residue" evidence="2">
    <location>
        <position position="1"/>
    </location>
</feature>